<keyword evidence="1" id="KW-0812">Transmembrane</keyword>
<dbReference type="RefSeq" id="WP_117602249.1">
    <property type="nucleotide sequence ID" value="NZ_BHGK01000001.1"/>
</dbReference>
<protein>
    <recommendedName>
        <fullName evidence="4">Bypass of forespore C C-terminal domain-containing protein</fullName>
    </recommendedName>
</protein>
<dbReference type="AlphaFoldDB" id="A0A391NYL3"/>
<name>A0A391NYL3_9FIRM</name>
<evidence type="ECO:0000313" key="3">
    <source>
        <dbReference type="Proteomes" id="UP000265643"/>
    </source>
</evidence>
<evidence type="ECO:0008006" key="4">
    <source>
        <dbReference type="Google" id="ProtNLM"/>
    </source>
</evidence>
<keyword evidence="1" id="KW-1133">Transmembrane helix</keyword>
<keyword evidence="3" id="KW-1185">Reference proteome</keyword>
<proteinExistence type="predicted"/>
<evidence type="ECO:0000313" key="2">
    <source>
        <dbReference type="EMBL" id="GCA65580.1"/>
    </source>
</evidence>
<feature type="transmembrane region" description="Helical" evidence="1">
    <location>
        <begin position="7"/>
        <end position="28"/>
    </location>
</feature>
<gene>
    <name evidence="2" type="ORF">KGMB01110_00160</name>
</gene>
<keyword evidence="1" id="KW-0472">Membrane</keyword>
<sequence>MKTTYRIGFFLGIFFLLFLLGIGFQWSYQYAREKSTPIPSVQAEGSAQKNEGYYLMELNGYVTVYFSDKTTIFEYTNIPVDKLSDDLKSEIRTGKYLESQTEVYGFLENYSS</sequence>
<comment type="caution">
    <text evidence="2">The sequence shown here is derived from an EMBL/GenBank/DDBJ whole genome shotgun (WGS) entry which is preliminary data.</text>
</comment>
<organism evidence="2 3">
    <name type="scientific">Mediterraneibacter butyricigenes</name>
    <dbReference type="NCBI Taxonomy" id="2316025"/>
    <lineage>
        <taxon>Bacteria</taxon>
        <taxon>Bacillati</taxon>
        <taxon>Bacillota</taxon>
        <taxon>Clostridia</taxon>
        <taxon>Lachnospirales</taxon>
        <taxon>Lachnospiraceae</taxon>
        <taxon>Mediterraneibacter</taxon>
    </lineage>
</organism>
<reference evidence="3" key="1">
    <citation type="submission" date="2018-09" db="EMBL/GenBank/DDBJ databases">
        <title>Draft Genome Sequence of Mediterraneibacter sp. KCTC 15684.</title>
        <authorList>
            <person name="Kim J.S."/>
            <person name="Han K.I."/>
            <person name="Suh M.K."/>
            <person name="Lee K.C."/>
            <person name="Eom M.K."/>
            <person name="Lee J.H."/>
            <person name="Park S.H."/>
            <person name="Kang S.W."/>
            <person name="Park J.E."/>
            <person name="Oh B.S."/>
            <person name="Yu S.Y."/>
            <person name="Choi S.H."/>
            <person name="Lee D.H."/>
            <person name="Yoon H."/>
            <person name="Kim B."/>
            <person name="Yang S.J."/>
            <person name="Lee J.S."/>
        </authorList>
    </citation>
    <scope>NUCLEOTIDE SEQUENCE [LARGE SCALE GENOMIC DNA]</scope>
    <source>
        <strain evidence="3">KCTC 15684</strain>
    </source>
</reference>
<evidence type="ECO:0000256" key="1">
    <source>
        <dbReference type="SAM" id="Phobius"/>
    </source>
</evidence>
<dbReference type="Proteomes" id="UP000265643">
    <property type="component" value="Unassembled WGS sequence"/>
</dbReference>
<accession>A0A391NYL3</accession>
<dbReference type="EMBL" id="BHGK01000001">
    <property type="protein sequence ID" value="GCA65580.1"/>
    <property type="molecule type" value="Genomic_DNA"/>
</dbReference>